<name>A0A6A6EUB8_9PEZI</name>
<keyword evidence="4" id="KW-1185">Reference proteome</keyword>
<evidence type="ECO:0000259" key="2">
    <source>
        <dbReference type="PROSITE" id="PS50181"/>
    </source>
</evidence>
<feature type="compositionally biased region" description="Low complexity" evidence="1">
    <location>
        <begin position="75"/>
        <end position="86"/>
    </location>
</feature>
<evidence type="ECO:0000313" key="4">
    <source>
        <dbReference type="Proteomes" id="UP000800200"/>
    </source>
</evidence>
<organism evidence="3 4">
    <name type="scientific">Zopfia rhizophila CBS 207.26</name>
    <dbReference type="NCBI Taxonomy" id="1314779"/>
    <lineage>
        <taxon>Eukaryota</taxon>
        <taxon>Fungi</taxon>
        <taxon>Dikarya</taxon>
        <taxon>Ascomycota</taxon>
        <taxon>Pezizomycotina</taxon>
        <taxon>Dothideomycetes</taxon>
        <taxon>Dothideomycetes incertae sedis</taxon>
        <taxon>Zopfiaceae</taxon>
        <taxon>Zopfia</taxon>
    </lineage>
</organism>
<feature type="region of interest" description="Disordered" evidence="1">
    <location>
        <begin position="1053"/>
        <end position="1072"/>
    </location>
</feature>
<feature type="region of interest" description="Disordered" evidence="1">
    <location>
        <begin position="1"/>
        <end position="21"/>
    </location>
</feature>
<protein>
    <recommendedName>
        <fullName evidence="2">F-box domain-containing protein</fullName>
    </recommendedName>
</protein>
<evidence type="ECO:0000256" key="1">
    <source>
        <dbReference type="SAM" id="MobiDB-lite"/>
    </source>
</evidence>
<dbReference type="Proteomes" id="UP000800200">
    <property type="component" value="Unassembled WGS sequence"/>
</dbReference>
<feature type="region of interest" description="Disordered" evidence="1">
    <location>
        <begin position="33"/>
        <end position="154"/>
    </location>
</feature>
<feature type="compositionally biased region" description="Polar residues" evidence="1">
    <location>
        <begin position="1"/>
        <end position="18"/>
    </location>
</feature>
<feature type="compositionally biased region" description="Polar residues" evidence="1">
    <location>
        <begin position="33"/>
        <end position="59"/>
    </location>
</feature>
<dbReference type="InterPro" id="IPR001810">
    <property type="entry name" value="F-box_dom"/>
</dbReference>
<dbReference type="InterPro" id="IPR036047">
    <property type="entry name" value="F-box-like_dom_sf"/>
</dbReference>
<feature type="compositionally biased region" description="Polar residues" evidence="1">
    <location>
        <begin position="136"/>
        <end position="147"/>
    </location>
</feature>
<gene>
    <name evidence="3" type="ORF">K469DRAFT_744593</name>
</gene>
<accession>A0A6A6EUB8</accession>
<reference evidence="3" key="1">
    <citation type="journal article" date="2020" name="Stud. Mycol.">
        <title>101 Dothideomycetes genomes: a test case for predicting lifestyles and emergence of pathogens.</title>
        <authorList>
            <person name="Haridas S."/>
            <person name="Albert R."/>
            <person name="Binder M."/>
            <person name="Bloem J."/>
            <person name="Labutti K."/>
            <person name="Salamov A."/>
            <person name="Andreopoulos B."/>
            <person name="Baker S."/>
            <person name="Barry K."/>
            <person name="Bills G."/>
            <person name="Bluhm B."/>
            <person name="Cannon C."/>
            <person name="Castanera R."/>
            <person name="Culley D."/>
            <person name="Daum C."/>
            <person name="Ezra D."/>
            <person name="Gonzalez J."/>
            <person name="Henrissat B."/>
            <person name="Kuo A."/>
            <person name="Liang C."/>
            <person name="Lipzen A."/>
            <person name="Lutzoni F."/>
            <person name="Magnuson J."/>
            <person name="Mondo S."/>
            <person name="Nolan M."/>
            <person name="Ohm R."/>
            <person name="Pangilinan J."/>
            <person name="Park H.-J."/>
            <person name="Ramirez L."/>
            <person name="Alfaro M."/>
            <person name="Sun H."/>
            <person name="Tritt A."/>
            <person name="Yoshinaga Y."/>
            <person name="Zwiers L.-H."/>
            <person name="Turgeon B."/>
            <person name="Goodwin S."/>
            <person name="Spatafora J."/>
            <person name="Crous P."/>
            <person name="Grigoriev I."/>
        </authorList>
    </citation>
    <scope>NUCLEOTIDE SEQUENCE</scope>
    <source>
        <strain evidence="3">CBS 207.26</strain>
    </source>
</reference>
<dbReference type="SUPFAM" id="SSF81383">
    <property type="entry name" value="F-box domain"/>
    <property type="match status" value="1"/>
</dbReference>
<dbReference type="OrthoDB" id="4194555at2759"/>
<feature type="compositionally biased region" description="Low complexity" evidence="1">
    <location>
        <begin position="96"/>
        <end position="106"/>
    </location>
</feature>
<proteinExistence type="predicted"/>
<feature type="domain" description="F-box" evidence="2">
    <location>
        <begin position="374"/>
        <end position="419"/>
    </location>
</feature>
<dbReference type="PROSITE" id="PS50181">
    <property type="entry name" value="FBOX"/>
    <property type="match status" value="1"/>
</dbReference>
<dbReference type="EMBL" id="ML994611">
    <property type="protein sequence ID" value="KAF2194785.1"/>
    <property type="molecule type" value="Genomic_DNA"/>
</dbReference>
<feature type="compositionally biased region" description="Pro residues" evidence="1">
    <location>
        <begin position="1053"/>
        <end position="1068"/>
    </location>
</feature>
<dbReference type="AlphaFoldDB" id="A0A6A6EUB8"/>
<sequence>MEGNRNSPISPEQSSSCRRPSLLYRDNIGWASDSSDSDWVTTNSSEQNQQVPSHSTQPTRPRFGYYSAPPPRFTSSGEQSSASADSPYHSNGLPARGRGSRLSLNSRGRRRGSNSGFGPTGSPSRLEAGRRRGSAGNENHNPRSGSRSLLPGLGDNTREGIIDYESALFASTPYGNDEANASFSNVLTSLDIASLSATRPISPSFRNQGMDMAGVGFIDEDEFPELSDEQFSRLSSRLAARSSQSSIDDLSILSRLKAGTGAMKRPREKFEPGDEKDLIKTLVKKGAVSVMLYHTGIPHPGANDVWPNIRDAAKLPAQYFLLGQEKRTLPATATRAKRFSFRDSLRPTKILKLKVRSPDPEPPPETDVPQAQIVWPAGEFPTELFEEVAGYLNRDDIKAMRLVCREFNRHVSQVLFKTVVVPFNTEIYGMLGKEQKQDIKGKRKMKVVPNSHLFWKNSTNNGLFWKNANGDDVYNGHGLDVFRGFGQHILRYGMSFEVNEDALAKPPEKTLTERHTSFWGSYEWPYDEYRRFEDVAGLESAADETPRMKIAFSELAKVRELALSINSGLGWLHGPDRSIRARIFQRLPEVFGTLGKIPDRRAQAQKDLWDYIESCHRAAESDVKLATLYRVESNQRALLEYSNHVLQEQPEMPFLDPHIINEAIPHDSADIQIPTSFEDPDVLERFVSAPQSPGTGLLFTSSVFPTDAGQLRNAIIPANLTKAQKEWLLETEWAQRAFLSSYMLSIIDNPITFKEVHTLNISQLSDRYVAMMSRKDFWNALPGLKNVRIQVIPGWRNVVKDEAGFVETPKISPSNGIDPFYELLKFMISGRANIRKLTFGWATGGEHAEGVHARNRNILPAPLLPADSTLEQNPGDFREQLLQFPHVEELTLKNCWITPPVLQELVRQHDKLSLKTLVLDSVSLTAMLRQQANAQPQHHAQQVAGQVAGMLAAHMLPAAVNAGGPMLGFPPVGGNPPANQQINQNPVTPHQLLQAQIQALQLQIQQLQTQNNLHAQGQAAVLQAQLQSQIQLQNQQNQPVAAHWWLQAQMPAPQPAAAPAPAPAPVAPQPTQNGQTILQSQPRVGSWMYILDIISPGLNLSDFNSEHSLADPERRTSLRSIHFISCGYVKLPYVQVDQTAIEPANPLIRNPLFTKKYNALAPAMLSAKWPLLGEIVQEVDTAELAGLNAGWYLETGWKDVEEARAVEFDGLLPGGTGRLSGWVRKADRMG</sequence>
<evidence type="ECO:0000313" key="3">
    <source>
        <dbReference type="EMBL" id="KAF2194785.1"/>
    </source>
</evidence>